<feature type="binding site" evidence="1">
    <location>
        <position position="27"/>
    </location>
    <ligand>
        <name>ATP</name>
        <dbReference type="ChEBI" id="CHEBI:30616"/>
    </ligand>
</feature>
<dbReference type="SUPFAM" id="SSF140931">
    <property type="entry name" value="Fic-like"/>
    <property type="match status" value="1"/>
</dbReference>
<feature type="active site" evidence="2">
    <location>
        <position position="161"/>
    </location>
</feature>
<dbReference type="Gene3D" id="1.10.3290.10">
    <property type="entry name" value="Fido-like domain"/>
    <property type="match status" value="1"/>
</dbReference>
<keyword evidence="1" id="KW-0547">Nucleotide-binding</keyword>
<dbReference type="PANTHER" id="PTHR13504:SF38">
    <property type="entry name" value="FIDO DOMAIN-CONTAINING PROTEIN"/>
    <property type="match status" value="1"/>
</dbReference>
<feature type="binding site" evidence="1">
    <location>
        <position position="161"/>
    </location>
    <ligand>
        <name>ATP</name>
        <dbReference type="ChEBI" id="CHEBI:30616"/>
    </ligand>
</feature>
<sequence length="332" mass="38810">MLRRLPNSNLLLSPLRLQEAVLSSRIEGTLATMGEVLQFEAGEAPQLEARRHDIEEILNYRSALDVATRELKNRPFNLNLLLRLHKVLLSSVRGHNKAPGEFRRQQNYIGSRIGGVEQIRFVPPDWMKLEHSLSNWEKYYHSDDDPLARLALIHAQFEFLHPFLDGNGRIGRILIPIFLFEHGLLPEPTFYMSEYIEQHKEEYVDRLNDLGRVRNSWRLWVEFFLNAVTAQAQRNATTADEILRLYENLKEKFIAATRSRYAVPLLDAAFQLQYFQAGHLQWKGDPPSKQTLMIMLQALERDKILRVYRSSAGRRASIWWLPDLEGIVERRR</sequence>
<keyword evidence="1" id="KW-0067">ATP-binding</keyword>
<evidence type="ECO:0000313" key="6">
    <source>
        <dbReference type="Proteomes" id="UP000538666"/>
    </source>
</evidence>
<evidence type="ECO:0000256" key="2">
    <source>
        <dbReference type="PIRSR" id="PIRSR640198-1"/>
    </source>
</evidence>
<keyword evidence="6" id="KW-1185">Reference proteome</keyword>
<evidence type="ECO:0000256" key="3">
    <source>
        <dbReference type="PIRSR" id="PIRSR640198-2"/>
    </source>
</evidence>
<dbReference type="EMBL" id="JACHEK010000009">
    <property type="protein sequence ID" value="MBB6146195.1"/>
    <property type="molecule type" value="Genomic_DNA"/>
</dbReference>
<dbReference type="Pfam" id="PF13784">
    <property type="entry name" value="Fic_N"/>
    <property type="match status" value="1"/>
</dbReference>
<dbReference type="PANTHER" id="PTHR13504">
    <property type="entry name" value="FIDO DOMAIN-CONTAINING PROTEIN DDB_G0283145"/>
    <property type="match status" value="1"/>
</dbReference>
<dbReference type="InterPro" id="IPR036597">
    <property type="entry name" value="Fido-like_dom_sf"/>
</dbReference>
<gene>
    <name evidence="5" type="ORF">HNQ77_004167</name>
</gene>
<feature type="domain" description="Fido" evidence="4">
    <location>
        <begin position="76"/>
        <end position="226"/>
    </location>
</feature>
<dbReference type="Pfam" id="PF02661">
    <property type="entry name" value="Fic"/>
    <property type="match status" value="1"/>
</dbReference>
<dbReference type="PIRSF" id="PIRSF038925">
    <property type="entry name" value="AMP-prot_trans"/>
    <property type="match status" value="1"/>
</dbReference>
<organism evidence="5 6">
    <name type="scientific">Silvibacterium bohemicum</name>
    <dbReference type="NCBI Taxonomy" id="1577686"/>
    <lineage>
        <taxon>Bacteria</taxon>
        <taxon>Pseudomonadati</taxon>
        <taxon>Acidobacteriota</taxon>
        <taxon>Terriglobia</taxon>
        <taxon>Terriglobales</taxon>
        <taxon>Acidobacteriaceae</taxon>
        <taxon>Silvibacterium</taxon>
    </lineage>
</organism>
<reference evidence="5 6" key="1">
    <citation type="submission" date="2020-08" db="EMBL/GenBank/DDBJ databases">
        <title>Genomic Encyclopedia of Type Strains, Phase IV (KMG-IV): sequencing the most valuable type-strain genomes for metagenomic binning, comparative biology and taxonomic classification.</title>
        <authorList>
            <person name="Goeker M."/>
        </authorList>
    </citation>
    <scope>NUCLEOTIDE SEQUENCE [LARGE SCALE GENOMIC DNA]</scope>
    <source>
        <strain evidence="5 6">DSM 103733</strain>
    </source>
</reference>
<proteinExistence type="predicted"/>
<evidence type="ECO:0000256" key="1">
    <source>
        <dbReference type="PIRSR" id="PIRSR038925-1"/>
    </source>
</evidence>
<evidence type="ECO:0000313" key="5">
    <source>
        <dbReference type="EMBL" id="MBB6146195.1"/>
    </source>
</evidence>
<dbReference type="AlphaFoldDB" id="A0A841JZV2"/>
<evidence type="ECO:0000259" key="4">
    <source>
        <dbReference type="PROSITE" id="PS51459"/>
    </source>
</evidence>
<name>A0A841JZV2_9BACT</name>
<dbReference type="InterPro" id="IPR040198">
    <property type="entry name" value="Fido_containing"/>
</dbReference>
<feature type="binding site" evidence="1">
    <location>
        <begin position="166"/>
        <end position="172"/>
    </location>
    <ligand>
        <name>ATP</name>
        <dbReference type="ChEBI" id="CHEBI:30616"/>
    </ligand>
</feature>
<accession>A0A841JZV2</accession>
<dbReference type="Proteomes" id="UP000538666">
    <property type="component" value="Unassembled WGS sequence"/>
</dbReference>
<comment type="caution">
    <text evidence="5">The sequence shown here is derived from an EMBL/GenBank/DDBJ whole genome shotgun (WGS) entry which is preliminary data.</text>
</comment>
<feature type="binding site" evidence="3">
    <location>
        <begin position="165"/>
        <end position="172"/>
    </location>
    <ligand>
        <name>ATP</name>
        <dbReference type="ChEBI" id="CHEBI:30616"/>
    </ligand>
</feature>
<dbReference type="GO" id="GO:0005524">
    <property type="term" value="F:ATP binding"/>
    <property type="evidence" value="ECO:0007669"/>
    <property type="project" value="UniProtKB-KW"/>
</dbReference>
<protein>
    <submittedName>
        <fullName evidence="5">Fic family protein</fullName>
    </submittedName>
</protein>
<dbReference type="PROSITE" id="PS51459">
    <property type="entry name" value="FIDO"/>
    <property type="match status" value="1"/>
</dbReference>
<feature type="binding site" evidence="1">
    <location>
        <position position="203"/>
    </location>
    <ligand>
        <name>ATP</name>
        <dbReference type="ChEBI" id="CHEBI:30616"/>
    </ligand>
</feature>
<dbReference type="InterPro" id="IPR025758">
    <property type="entry name" value="Fic/DOC_N"/>
</dbReference>
<dbReference type="InterPro" id="IPR026287">
    <property type="entry name" value="SoFic-like"/>
</dbReference>
<dbReference type="InterPro" id="IPR003812">
    <property type="entry name" value="Fido"/>
</dbReference>